<dbReference type="Proteomes" id="UP001165489">
    <property type="component" value="Unassembled WGS sequence"/>
</dbReference>
<keyword evidence="3" id="KW-1185">Reference proteome</keyword>
<dbReference type="RefSeq" id="WP_241348057.1">
    <property type="nucleotide sequence ID" value="NZ_JAKZGP010000022.1"/>
</dbReference>
<proteinExistence type="predicted"/>
<evidence type="ECO:0000256" key="1">
    <source>
        <dbReference type="SAM" id="Phobius"/>
    </source>
</evidence>
<organism evidence="2 3">
    <name type="scientific">Belliella filtrata</name>
    <dbReference type="NCBI Taxonomy" id="2923435"/>
    <lineage>
        <taxon>Bacteria</taxon>
        <taxon>Pseudomonadati</taxon>
        <taxon>Bacteroidota</taxon>
        <taxon>Cytophagia</taxon>
        <taxon>Cytophagales</taxon>
        <taxon>Cyclobacteriaceae</taxon>
        <taxon>Belliella</taxon>
    </lineage>
</organism>
<comment type="caution">
    <text evidence="2">The sequence shown here is derived from an EMBL/GenBank/DDBJ whole genome shotgun (WGS) entry which is preliminary data.</text>
</comment>
<keyword evidence="1" id="KW-1133">Transmembrane helix</keyword>
<dbReference type="EMBL" id="JAKZGP010000022">
    <property type="protein sequence ID" value="MCH7409732.1"/>
    <property type="molecule type" value="Genomic_DNA"/>
</dbReference>
<protein>
    <recommendedName>
        <fullName evidence="4">AsmA-like C-terminal region</fullName>
    </recommendedName>
</protein>
<reference evidence="2" key="1">
    <citation type="submission" date="2022-03" db="EMBL/GenBank/DDBJ databases">
        <title>De novo assembled genomes of Belliella spp. (Cyclobacteriaceae) strains.</title>
        <authorList>
            <person name="Szabo A."/>
            <person name="Korponai K."/>
            <person name="Felfoldi T."/>
        </authorList>
    </citation>
    <scope>NUCLEOTIDE SEQUENCE</scope>
    <source>
        <strain evidence="2">DSM 111904</strain>
    </source>
</reference>
<name>A0ABS9UZY5_9BACT</name>
<evidence type="ECO:0000313" key="3">
    <source>
        <dbReference type="Proteomes" id="UP001165489"/>
    </source>
</evidence>
<accession>A0ABS9UZY5</accession>
<keyword evidence="1" id="KW-0472">Membrane</keyword>
<evidence type="ECO:0000313" key="2">
    <source>
        <dbReference type="EMBL" id="MCH7409732.1"/>
    </source>
</evidence>
<evidence type="ECO:0008006" key="4">
    <source>
        <dbReference type="Google" id="ProtNLM"/>
    </source>
</evidence>
<gene>
    <name evidence="2" type="ORF">MM239_10025</name>
</gene>
<keyword evidence="1" id="KW-0812">Transmembrane</keyword>
<feature type="transmembrane region" description="Helical" evidence="1">
    <location>
        <begin position="19"/>
        <end position="39"/>
    </location>
</feature>
<sequence>MDETTTPNNRLKNPRWLKYVKPLGITVLVLLVLQMVIYFSSDFFLRNYLKNKVSQASEQKYEVDFDRFYVSLFQRGLIFEGFKLIPVEEAFVDMPDVPYYKIEVPKISLTRLFYAFRKREFQIGMVALSNPSIEFRLIEDVESLQESGEKSPLQLLEEEIRKSFGEMGLKEIRVKSLVVKEADLLLKNFISQKSIKIDHADILVKDIQLLQDRSPQTPLNAAGFSIDLDNFEILLADSVHNIKASEVHVSSIEQFIKAKNVSISPDFSKKSSTYFQVHLNDLQVGDADINKVFYTTEVDVGSLRLYKPVFHLFNSKDRVEASNQDSFELYALIEGILKAIQVESLEIEEGKFTQTVVGEIDKPRIKSDRIDFEMQNVYIGPDNKLTQDQFFFAENAALVLQGVELSLGDQLHKFVGEHVSLSSFEDEILMRNVKIVPTDEADSVDDETIFEIDVPEIRIEKSNLKKIYNEGIVDISTVMINSPEIILRDIEANREVEKKPFDLQALTRDYLRAIYIEKLAVNEGSLVIDNNLRIRQDSLSFGKLNLVLEKFALDQYTDRNGKGIFFAENLQVELKDYALKLSDNLHVFKANSLYLDTKSSIVRIEGFSIRPFQIGQLQANLRNYDKSTAIDLYIPRFMATGVDLKRAYFRGDLDIKEIRVPSPKISIYNFGPREKDDSDRVDRQDILDLLRAYFTEVTVNHLILERGSLNYENYGREKLRTFSEDNVSVAVKNFHIDQNTTPAEVGNLFSEEVNLGLNNYVFSIADGKYNIVADRISFNTAREEIITSNVQLRPSTRTADKTRISVNIPTLSFTGFDLEKFMFDNELNLNKVKLSGSSVNLLLNKDVDDSESEPRSRRRDRTLPKTINLINIDTVMAEKANFNLSMRENGHARELVDTGIDLSIFDFMLDSASLAKGDISGFFGGLSLSIDEFWLTLPDSVHRVTFSKVELDTRYEGILLNNLRIIPHNLYGKPGAPIISGHIPTALIKTKAVADAQVNKDLVISEFRLFRPDIELFTDEEEKADSSSPSDADVGDNMNQILERVVIEEFEIVDGNLSFYDKNATKEPQIFNRINVSLQDLDLDLEEMSGFDRSALLKKEFKVSLPDYEIYTKDSMNVFKIGYAMISQDKIQLQQVSLMPRFGKYAYTRLANQEIDVMNLQIPEIVIEKPDLKLLADKQILKAGGLAVMDLEGQIFRDKRFPLPEGKYKMMPQELMQQVGFDALIDTLKLVNGKITYEEFPEKGMVPGEIYFSDLNATLFPFHLSKEKEDFELSQSFLKGKVKINDVAPISLSGIMYYQAPYQMFLQAEIGTFDFELINPILMPNAFVKVREGHVHGGEWSFVADNKEAKGEMILRYNDLRVDLLDERTLELGKGRKRILTFVLNTFALKSHNPRKFPRNTVKGQIYEPRDTEKFIFNYWWRTTFSGMKGTFGFGQSRPPKKLPLIKRKEEE</sequence>